<feature type="compositionally biased region" description="Low complexity" evidence="4">
    <location>
        <begin position="1"/>
        <end position="14"/>
    </location>
</feature>
<dbReference type="SUPFAM" id="SSF46548">
    <property type="entry name" value="alpha-helical ferredoxin"/>
    <property type="match status" value="1"/>
</dbReference>
<evidence type="ECO:0000259" key="5">
    <source>
        <dbReference type="PROSITE" id="PS51379"/>
    </source>
</evidence>
<dbReference type="Pfam" id="PF00175">
    <property type="entry name" value="NAD_binding_1"/>
    <property type="match status" value="1"/>
</dbReference>
<dbReference type="Gene3D" id="2.40.30.10">
    <property type="entry name" value="Translation factors"/>
    <property type="match status" value="1"/>
</dbReference>
<sequence length="631" mass="69644">MNRPISPSAAPPSSGGTPWRPISRGEIERFARALSSAYEVVGVQRLRGRLTLERLDDPAELLLEFPPRVHSPKKYLFPHWEKLFRFRLGGRVLLEAEKAAAPRVIFGMHPCDLHAVRVLDDCLFEGEADSAYRAKREATILIGVDCVPDEHCFCTSMGTDRVAGGFDLFLHKVDGGYLAQTGSERGEALLGRYLPQVALRPGEPPLPLQVKQTQSALRFSVESLAPLLEGVYDHPLWGELGEKCLGCGACTLLCPSCYCFNVQDRLDLDLEGGERLRTWDSCQLDQFSKVAGGGDFRADQADRQRHRFFRKYKYLWEKHQRTACVGCGRCSRECLSRIDPPSVLNRLFTAEALPEIPETPGGEYHPQLAEVVGVETLTEGERGLRLRLDAPLAFAPGAFMEVSVFGLGEAPFTIASPPDGTCEIDLVVRAAGALTCALHRLKPGDTVGVRGPFGSGFPVDRFLGRDVLLIAGGLGLVTLRSLLLTILARRGEFGRVLLLCGARSPEAFLFRHDLLRWHREGILDCRFTVSDGGDAWSGAVGDVTVLLRDLDLAPQRTTAAVSGPPGMYRFVNPLLLRLGIPEEAIYLNLERHMKCGLGKCGKCRINDICVCECGPIFSYDRVRHLREAIER</sequence>
<evidence type="ECO:0000313" key="8">
    <source>
        <dbReference type="Proteomes" id="UP000057158"/>
    </source>
</evidence>
<dbReference type="OrthoDB" id="9806195at2"/>
<dbReference type="GO" id="GO:0046872">
    <property type="term" value="F:metal ion binding"/>
    <property type="evidence" value="ECO:0007669"/>
    <property type="project" value="UniProtKB-KW"/>
</dbReference>
<dbReference type="PANTHER" id="PTHR40447:SF1">
    <property type="entry name" value="ANAEROBIC SULFITE REDUCTASE SUBUNIT A"/>
    <property type="match status" value="1"/>
</dbReference>
<dbReference type="Pfam" id="PF00970">
    <property type="entry name" value="FAD_binding_6"/>
    <property type="match status" value="1"/>
</dbReference>
<dbReference type="KEGG" id="des:DSOUD_3306"/>
<proteinExistence type="predicted"/>
<dbReference type="EMBL" id="CP010802">
    <property type="protein sequence ID" value="ALC18026.1"/>
    <property type="molecule type" value="Genomic_DNA"/>
</dbReference>
<dbReference type="PANTHER" id="PTHR40447">
    <property type="entry name" value="ANAEROBIC SULFITE REDUCTASE SUBUNIT A"/>
    <property type="match status" value="1"/>
</dbReference>
<dbReference type="InterPro" id="IPR017927">
    <property type="entry name" value="FAD-bd_FR_type"/>
</dbReference>
<accession>A0A0M4D5C3</accession>
<evidence type="ECO:0000256" key="4">
    <source>
        <dbReference type="SAM" id="MobiDB-lite"/>
    </source>
</evidence>
<evidence type="ECO:0000256" key="2">
    <source>
        <dbReference type="ARBA" id="ARBA00023004"/>
    </source>
</evidence>
<keyword evidence="3" id="KW-0411">Iron-sulfur</keyword>
<dbReference type="STRING" id="1603606.DSOUD_3306"/>
<feature type="domain" description="FAD-binding FR-type" evidence="6">
    <location>
        <begin position="364"/>
        <end position="459"/>
    </location>
</feature>
<evidence type="ECO:0000256" key="1">
    <source>
        <dbReference type="ARBA" id="ARBA00022723"/>
    </source>
</evidence>
<keyword evidence="2" id="KW-0408">Iron</keyword>
<evidence type="ECO:0000259" key="6">
    <source>
        <dbReference type="PROSITE" id="PS51384"/>
    </source>
</evidence>
<dbReference type="InterPro" id="IPR017938">
    <property type="entry name" value="Riboflavin_synthase-like_b-brl"/>
</dbReference>
<dbReference type="Gene3D" id="3.40.50.80">
    <property type="entry name" value="Nucleotide-binding domain of ferredoxin-NADP reductase (FNR) module"/>
    <property type="match status" value="1"/>
</dbReference>
<dbReference type="PROSITE" id="PS51384">
    <property type="entry name" value="FAD_FR"/>
    <property type="match status" value="1"/>
</dbReference>
<dbReference type="InterPro" id="IPR019480">
    <property type="entry name" value="Dihydroorotate_DH_Fe-S-bd"/>
</dbReference>
<organism evidence="7 8">
    <name type="scientific">Desulfuromonas soudanensis</name>
    <dbReference type="NCBI Taxonomy" id="1603606"/>
    <lineage>
        <taxon>Bacteria</taxon>
        <taxon>Pseudomonadati</taxon>
        <taxon>Thermodesulfobacteriota</taxon>
        <taxon>Desulfuromonadia</taxon>
        <taxon>Desulfuromonadales</taxon>
        <taxon>Desulfuromonadaceae</taxon>
        <taxon>Desulfuromonas</taxon>
    </lineage>
</organism>
<dbReference type="SUPFAM" id="SSF63380">
    <property type="entry name" value="Riboflavin synthase domain-like"/>
    <property type="match status" value="1"/>
</dbReference>
<feature type="region of interest" description="Disordered" evidence="4">
    <location>
        <begin position="1"/>
        <end position="20"/>
    </location>
</feature>
<dbReference type="CDD" id="cd06221">
    <property type="entry name" value="sulfite_reductase_like"/>
    <property type="match status" value="1"/>
</dbReference>
<dbReference type="PROSITE" id="PS00198">
    <property type="entry name" value="4FE4S_FER_1"/>
    <property type="match status" value="1"/>
</dbReference>
<evidence type="ECO:0000313" key="7">
    <source>
        <dbReference type="EMBL" id="ALC18026.1"/>
    </source>
</evidence>
<dbReference type="Proteomes" id="UP000057158">
    <property type="component" value="Chromosome"/>
</dbReference>
<dbReference type="Pfam" id="PF10418">
    <property type="entry name" value="DHODB_Fe-S_bind"/>
    <property type="match status" value="1"/>
</dbReference>
<feature type="domain" description="4Fe-4S ferredoxin-type" evidence="5">
    <location>
        <begin position="233"/>
        <end position="265"/>
    </location>
</feature>
<gene>
    <name evidence="7" type="ORF">DSOUD_3306</name>
</gene>
<protein>
    <recommendedName>
        <fullName evidence="9">NAD(P)H-flavin reductase</fullName>
    </recommendedName>
</protein>
<dbReference type="InterPro" id="IPR017900">
    <property type="entry name" value="4Fe4S_Fe_S_CS"/>
</dbReference>
<dbReference type="RefSeq" id="WP_053551987.1">
    <property type="nucleotide sequence ID" value="NZ_CP010802.1"/>
</dbReference>
<keyword evidence="8" id="KW-1185">Reference proteome</keyword>
<dbReference type="SUPFAM" id="SSF52343">
    <property type="entry name" value="Ferredoxin reductase-like, C-terminal NADP-linked domain"/>
    <property type="match status" value="1"/>
</dbReference>
<dbReference type="Pfam" id="PF17179">
    <property type="entry name" value="Fer4_22"/>
    <property type="match status" value="1"/>
</dbReference>
<dbReference type="InterPro" id="IPR001433">
    <property type="entry name" value="OxRdtase_FAD/NAD-bd"/>
</dbReference>
<dbReference type="GO" id="GO:0051536">
    <property type="term" value="F:iron-sulfur cluster binding"/>
    <property type="evidence" value="ECO:0007669"/>
    <property type="project" value="UniProtKB-KW"/>
</dbReference>
<evidence type="ECO:0000256" key="3">
    <source>
        <dbReference type="ARBA" id="ARBA00023014"/>
    </source>
</evidence>
<keyword evidence="1" id="KW-0479">Metal-binding</keyword>
<dbReference type="InterPro" id="IPR039261">
    <property type="entry name" value="FNR_nucleotide-bd"/>
</dbReference>
<dbReference type="InterPro" id="IPR017896">
    <property type="entry name" value="4Fe4S_Fe-S-bd"/>
</dbReference>
<dbReference type="AlphaFoldDB" id="A0A0M4D5C3"/>
<dbReference type="PROSITE" id="PS51379">
    <property type="entry name" value="4FE4S_FER_2"/>
    <property type="match status" value="1"/>
</dbReference>
<dbReference type="InterPro" id="IPR008333">
    <property type="entry name" value="Cbr1-like_FAD-bd_dom"/>
</dbReference>
<dbReference type="GO" id="GO:0016491">
    <property type="term" value="F:oxidoreductase activity"/>
    <property type="evidence" value="ECO:0007669"/>
    <property type="project" value="InterPro"/>
</dbReference>
<name>A0A0M4D5C3_9BACT</name>
<evidence type="ECO:0008006" key="9">
    <source>
        <dbReference type="Google" id="ProtNLM"/>
    </source>
</evidence>
<reference evidence="7 8" key="1">
    <citation type="submission" date="2015-07" db="EMBL/GenBank/DDBJ databases">
        <title>Isolation and Genomic Characterization of a Novel Halophilic Metal-Reducing Deltaproteobacterium from the Deep Subsurface.</title>
        <authorList>
            <person name="Badalamenti J.P."/>
            <person name="Summers Z.M."/>
            <person name="Gralnick J.A."/>
            <person name="Bond D.R."/>
        </authorList>
    </citation>
    <scope>NUCLEOTIDE SEQUENCE [LARGE SCALE GENOMIC DNA]</scope>
    <source>
        <strain evidence="7 8">WTL</strain>
    </source>
</reference>
<dbReference type="PATRIC" id="fig|1603606.3.peg.3556"/>